<dbReference type="Gramene" id="KFK38315">
    <property type="protein sequence ID" value="KFK38315"/>
    <property type="gene ID" value="AALP_AA3G097800"/>
</dbReference>
<dbReference type="Proteomes" id="UP000029120">
    <property type="component" value="Chromosome 3"/>
</dbReference>
<dbReference type="GO" id="GO:0009651">
    <property type="term" value="P:response to salt stress"/>
    <property type="evidence" value="ECO:0007669"/>
    <property type="project" value="TreeGrafter"/>
</dbReference>
<evidence type="ECO:0000313" key="6">
    <source>
        <dbReference type="Proteomes" id="UP000029120"/>
    </source>
</evidence>
<keyword evidence="6" id="KW-1185">Reference proteome</keyword>
<dbReference type="OrthoDB" id="65569at2759"/>
<dbReference type="AlphaFoldDB" id="A0A087H863"/>
<evidence type="ECO:0000256" key="1">
    <source>
        <dbReference type="ARBA" id="ARBA00010838"/>
    </source>
</evidence>
<dbReference type="GO" id="GO:0019762">
    <property type="term" value="P:glucosinolate catabolic process"/>
    <property type="evidence" value="ECO:0007669"/>
    <property type="project" value="TreeGrafter"/>
</dbReference>
<name>A0A087H863_ARAAL</name>
<evidence type="ECO:0000256" key="3">
    <source>
        <dbReference type="RuleBase" id="RU003690"/>
    </source>
</evidence>
<dbReference type="InterPro" id="IPR033132">
    <property type="entry name" value="GH_1_N_CS"/>
</dbReference>
<feature type="chain" id="PRO_5001823005" description="Thioglucosidase" evidence="4">
    <location>
        <begin position="25"/>
        <end position="462"/>
    </location>
</feature>
<sequence>MAMQKFPLLGLLLLLTFVGSPAIAEGPVCPPSTKLNRASFPEGFLFGTATAAYQVEGAVNETCRGPALWDIYCRRYPERCKNDNGDVAVDFFHRYKEDIQLMKNLNTDAFRLSIAWTRIFPHGRKEKGISQAVKNWITFNEPWVYAHAGYDVGKKAPGRCSSYVNPKCHEGRSGYEAYLVSHNLLLAHGEAVDALRNCEKCKGSKVGIAHSPAWFEPHDFNDSQDGASIGRALDFMMGWHLDTTMFGDYPQIMKDICGHRLPQFTTKQKEKLKNSCDFVGLNYYTSAFSNYLEKPDPSKPRFLQDSLVSWETKNAQKYDIGSKPLTAALNVYSRGFRSLLKYIKNKYGNPEIMIMENGYGEELGATDCVANGTADHNRKYYLQRHLLAMREAICIDKVNVTGYFVWSLMDNFEWQDGYKNRFGLYYIDFKNNLTRYEKESGKYYKEFLSEGTRPSTIKRDEL</sequence>
<dbReference type="PROSITE" id="PS00653">
    <property type="entry name" value="GLYCOSYL_HYDROL_F1_2"/>
    <property type="match status" value="1"/>
</dbReference>
<dbReference type="Gene3D" id="3.20.20.80">
    <property type="entry name" value="Glycosidases"/>
    <property type="match status" value="2"/>
</dbReference>
<gene>
    <name evidence="5" type="ordered locus">AALP_Aa3g097800</name>
</gene>
<dbReference type="GO" id="GO:0005975">
    <property type="term" value="P:carbohydrate metabolic process"/>
    <property type="evidence" value="ECO:0007669"/>
    <property type="project" value="InterPro"/>
</dbReference>
<keyword evidence="2" id="KW-0378">Hydrolase</keyword>
<feature type="signal peptide" evidence="4">
    <location>
        <begin position="1"/>
        <end position="24"/>
    </location>
</feature>
<protein>
    <recommendedName>
        <fullName evidence="7">Thioglucosidase</fullName>
    </recommendedName>
</protein>
<dbReference type="PANTHER" id="PTHR10353:SF235">
    <property type="entry name" value="BETA-GLUCOSIDASE 24"/>
    <property type="match status" value="1"/>
</dbReference>
<dbReference type="GO" id="GO:0008422">
    <property type="term" value="F:beta-glucosidase activity"/>
    <property type="evidence" value="ECO:0007669"/>
    <property type="project" value="TreeGrafter"/>
</dbReference>
<accession>A0A087H863</accession>
<dbReference type="InterPro" id="IPR017853">
    <property type="entry name" value="GH"/>
</dbReference>
<reference evidence="6" key="1">
    <citation type="journal article" date="2015" name="Nat. Plants">
        <title>Genome expansion of Arabis alpina linked with retrotransposition and reduced symmetric DNA methylation.</title>
        <authorList>
            <person name="Willing E.M."/>
            <person name="Rawat V."/>
            <person name="Mandakova T."/>
            <person name="Maumus F."/>
            <person name="James G.V."/>
            <person name="Nordstroem K.J."/>
            <person name="Becker C."/>
            <person name="Warthmann N."/>
            <person name="Chica C."/>
            <person name="Szarzynska B."/>
            <person name="Zytnicki M."/>
            <person name="Albani M.C."/>
            <person name="Kiefer C."/>
            <person name="Bergonzi S."/>
            <person name="Castaings L."/>
            <person name="Mateos J.L."/>
            <person name="Berns M.C."/>
            <person name="Bujdoso N."/>
            <person name="Piofczyk T."/>
            <person name="de Lorenzo L."/>
            <person name="Barrero-Sicilia C."/>
            <person name="Mateos I."/>
            <person name="Piednoel M."/>
            <person name="Hagmann J."/>
            <person name="Chen-Min-Tao R."/>
            <person name="Iglesias-Fernandez R."/>
            <person name="Schuster S.C."/>
            <person name="Alonso-Blanco C."/>
            <person name="Roudier F."/>
            <person name="Carbonero P."/>
            <person name="Paz-Ares J."/>
            <person name="Davis S.J."/>
            <person name="Pecinka A."/>
            <person name="Quesneville H."/>
            <person name="Colot V."/>
            <person name="Lysak M.A."/>
            <person name="Weigel D."/>
            <person name="Coupland G."/>
            <person name="Schneeberger K."/>
        </authorList>
    </citation>
    <scope>NUCLEOTIDE SEQUENCE [LARGE SCALE GENOMIC DNA]</scope>
    <source>
        <strain evidence="6">cv. Pajares</strain>
    </source>
</reference>
<evidence type="ECO:0000256" key="2">
    <source>
        <dbReference type="ARBA" id="ARBA00022801"/>
    </source>
</evidence>
<dbReference type="EMBL" id="CM002871">
    <property type="protein sequence ID" value="KFK38315.1"/>
    <property type="molecule type" value="Genomic_DNA"/>
</dbReference>
<dbReference type="eggNOG" id="KOG0626">
    <property type="taxonomic scope" value="Eukaryota"/>
</dbReference>
<dbReference type="PRINTS" id="PR00131">
    <property type="entry name" value="GLHYDRLASE1"/>
</dbReference>
<organism evidence="5 6">
    <name type="scientific">Arabis alpina</name>
    <name type="common">Alpine rock-cress</name>
    <dbReference type="NCBI Taxonomy" id="50452"/>
    <lineage>
        <taxon>Eukaryota</taxon>
        <taxon>Viridiplantae</taxon>
        <taxon>Streptophyta</taxon>
        <taxon>Embryophyta</taxon>
        <taxon>Tracheophyta</taxon>
        <taxon>Spermatophyta</taxon>
        <taxon>Magnoliopsida</taxon>
        <taxon>eudicotyledons</taxon>
        <taxon>Gunneridae</taxon>
        <taxon>Pentapetalae</taxon>
        <taxon>rosids</taxon>
        <taxon>malvids</taxon>
        <taxon>Brassicales</taxon>
        <taxon>Brassicaceae</taxon>
        <taxon>Arabideae</taxon>
        <taxon>Arabis</taxon>
    </lineage>
</organism>
<dbReference type="Pfam" id="PF00232">
    <property type="entry name" value="Glyco_hydro_1"/>
    <property type="match status" value="2"/>
</dbReference>
<proteinExistence type="inferred from homology"/>
<dbReference type="SUPFAM" id="SSF51445">
    <property type="entry name" value="(Trans)glycosidases"/>
    <property type="match status" value="1"/>
</dbReference>
<evidence type="ECO:0000256" key="4">
    <source>
        <dbReference type="SAM" id="SignalP"/>
    </source>
</evidence>
<evidence type="ECO:0000313" key="5">
    <source>
        <dbReference type="EMBL" id="KFK38315.1"/>
    </source>
</evidence>
<comment type="similarity">
    <text evidence="1 3">Belongs to the glycosyl hydrolase 1 family.</text>
</comment>
<dbReference type="InterPro" id="IPR001360">
    <property type="entry name" value="Glyco_hydro_1"/>
</dbReference>
<dbReference type="PANTHER" id="PTHR10353">
    <property type="entry name" value="GLYCOSYL HYDROLASE"/>
    <property type="match status" value="1"/>
</dbReference>
<keyword evidence="4" id="KW-0732">Signal</keyword>
<evidence type="ECO:0008006" key="7">
    <source>
        <dbReference type="Google" id="ProtNLM"/>
    </source>
</evidence>